<dbReference type="STRING" id="319224.Sputcn32_0370"/>
<dbReference type="HOGENOM" id="CLU_1874021_0_0_6"/>
<organism evidence="1">
    <name type="scientific">Shewanella putrefaciens (strain CN-32 / ATCC BAA-453)</name>
    <dbReference type="NCBI Taxonomy" id="319224"/>
    <lineage>
        <taxon>Bacteria</taxon>
        <taxon>Pseudomonadati</taxon>
        <taxon>Pseudomonadota</taxon>
        <taxon>Gammaproteobacteria</taxon>
        <taxon>Alteromonadales</taxon>
        <taxon>Shewanellaceae</taxon>
        <taxon>Shewanella</taxon>
    </lineage>
</organism>
<gene>
    <name evidence="1" type="ordered locus">Sputcn32_0370</name>
</gene>
<dbReference type="KEGG" id="spc:Sputcn32_0370"/>
<dbReference type="EMBL" id="CP000681">
    <property type="protein sequence ID" value="ABP74102.1"/>
    <property type="molecule type" value="Genomic_DNA"/>
</dbReference>
<reference evidence="1" key="1">
    <citation type="submission" date="2007-04" db="EMBL/GenBank/DDBJ databases">
        <title>Complete sequence of Shewanella putrefaciens CN-32.</title>
        <authorList>
            <consortium name="US DOE Joint Genome Institute"/>
            <person name="Copeland A."/>
            <person name="Lucas S."/>
            <person name="Lapidus A."/>
            <person name="Barry K."/>
            <person name="Detter J.C."/>
            <person name="Glavina del Rio T."/>
            <person name="Hammon N."/>
            <person name="Israni S."/>
            <person name="Dalin E."/>
            <person name="Tice H."/>
            <person name="Pitluck S."/>
            <person name="Chain P."/>
            <person name="Malfatti S."/>
            <person name="Shin M."/>
            <person name="Vergez L."/>
            <person name="Schmutz J."/>
            <person name="Larimer F."/>
            <person name="Land M."/>
            <person name="Hauser L."/>
            <person name="Kyrpides N."/>
            <person name="Mikhailova N."/>
            <person name="Romine M.F."/>
            <person name="Fredrickson J."/>
            <person name="Tiedje J."/>
            <person name="Richardson P."/>
        </authorList>
    </citation>
    <scope>NUCLEOTIDE SEQUENCE [LARGE SCALE GENOMIC DNA]</scope>
    <source>
        <strain evidence="1">CN-32</strain>
    </source>
</reference>
<sequence>MMAWMQKQSHRLDYSTKLICRYHWLSTRFELIAESLLNDVSDPEDAALTTLAENLPMIPIPIQVDRAASPAIKRAWSQLVLRKHLYYLPQKIDINIANQSYRVHIWPLFLWRTRITCVATGRVVVSECLDVRRRRSLIRWLYASFIGLLRVLS</sequence>
<proteinExistence type="predicted"/>
<dbReference type="AlphaFoldDB" id="A4Y2B9"/>
<evidence type="ECO:0000313" key="1">
    <source>
        <dbReference type="EMBL" id="ABP74102.1"/>
    </source>
</evidence>
<protein>
    <submittedName>
        <fullName evidence="1">Uncharacterized protein</fullName>
    </submittedName>
</protein>
<dbReference type="eggNOG" id="ENOG5031A8V">
    <property type="taxonomic scope" value="Bacteria"/>
</dbReference>
<accession>A4Y2B9</accession>
<name>A4Y2B9_SHEPC</name>